<protein>
    <recommendedName>
        <fullName evidence="2">NAD-dependent epimerase/dehydratase domain-containing protein</fullName>
    </recommendedName>
</protein>
<evidence type="ECO:0000313" key="3">
    <source>
        <dbReference type="EMBL" id="OGK42210.1"/>
    </source>
</evidence>
<dbReference type="Gene3D" id="3.40.50.720">
    <property type="entry name" value="NAD(P)-binding Rossmann-like Domain"/>
    <property type="match status" value="1"/>
</dbReference>
<sequence>MNILITGGVGFIGTNTVLHFAKNKKNRIYIVDDFSRSGVEKNAIYLKKTYPQIKIIKSHIRNINQYKIYLKKADAIIHLAGQTAVTTSIQKPDEDFDTNLLGSFALLEAIRNYNPRSIILYSSTNKVYGDLNSHRFKKNKKLKIYEELCHSEGINESEKLDFISPYGCSKGATDLYFLDYARIFGLKTVVFRQSCIYGEFQIGVEDQGWVAHFSNQFIRKKPLTIFGDGMQVRDLLYIQDLIKLYELTINNISKTKGQAFNIGGGINNAYSLLQVIDLIKKITGTNIKTSFKSERLGDQKYFVSANKKVNKILGWKPTTDFKDGLRKLINWQYNHVKRG</sequence>
<organism evidence="3 4">
    <name type="scientific">Candidatus Roizmanbacteria bacterium RIFCSPLOWO2_01_FULL_37_12</name>
    <dbReference type="NCBI Taxonomy" id="1802056"/>
    <lineage>
        <taxon>Bacteria</taxon>
        <taxon>Candidatus Roizmaniibacteriota</taxon>
    </lineage>
</organism>
<reference evidence="3 4" key="1">
    <citation type="journal article" date="2016" name="Nat. Commun.">
        <title>Thousands of microbial genomes shed light on interconnected biogeochemical processes in an aquifer system.</title>
        <authorList>
            <person name="Anantharaman K."/>
            <person name="Brown C.T."/>
            <person name="Hug L.A."/>
            <person name="Sharon I."/>
            <person name="Castelle C.J."/>
            <person name="Probst A.J."/>
            <person name="Thomas B.C."/>
            <person name="Singh A."/>
            <person name="Wilkins M.J."/>
            <person name="Karaoz U."/>
            <person name="Brodie E.L."/>
            <person name="Williams K.H."/>
            <person name="Hubbard S.S."/>
            <person name="Banfield J.F."/>
        </authorList>
    </citation>
    <scope>NUCLEOTIDE SEQUENCE [LARGE SCALE GENOMIC DNA]</scope>
</reference>
<evidence type="ECO:0000313" key="4">
    <source>
        <dbReference type="Proteomes" id="UP000177698"/>
    </source>
</evidence>
<evidence type="ECO:0000256" key="1">
    <source>
        <dbReference type="ARBA" id="ARBA00007637"/>
    </source>
</evidence>
<dbReference type="STRING" id="1802056.A2954_04325"/>
<dbReference type="Pfam" id="PF01370">
    <property type="entry name" value="Epimerase"/>
    <property type="match status" value="1"/>
</dbReference>
<dbReference type="AlphaFoldDB" id="A0A1F7IFV0"/>
<dbReference type="EMBL" id="MGAG01000003">
    <property type="protein sequence ID" value="OGK42210.1"/>
    <property type="molecule type" value="Genomic_DNA"/>
</dbReference>
<evidence type="ECO:0000259" key="2">
    <source>
        <dbReference type="Pfam" id="PF01370"/>
    </source>
</evidence>
<proteinExistence type="inferred from homology"/>
<dbReference type="InterPro" id="IPR001509">
    <property type="entry name" value="Epimerase_deHydtase"/>
</dbReference>
<dbReference type="PANTHER" id="PTHR43000">
    <property type="entry name" value="DTDP-D-GLUCOSE 4,6-DEHYDRATASE-RELATED"/>
    <property type="match status" value="1"/>
</dbReference>
<dbReference type="InterPro" id="IPR036291">
    <property type="entry name" value="NAD(P)-bd_dom_sf"/>
</dbReference>
<name>A0A1F7IFV0_9BACT</name>
<gene>
    <name evidence="3" type="ORF">A2954_04325</name>
</gene>
<comment type="caution">
    <text evidence="3">The sequence shown here is derived from an EMBL/GenBank/DDBJ whole genome shotgun (WGS) entry which is preliminary data.</text>
</comment>
<accession>A0A1F7IFV0</accession>
<feature type="domain" description="NAD-dependent epimerase/dehydratase" evidence="2">
    <location>
        <begin position="3"/>
        <end position="263"/>
    </location>
</feature>
<dbReference type="SUPFAM" id="SSF51735">
    <property type="entry name" value="NAD(P)-binding Rossmann-fold domains"/>
    <property type="match status" value="1"/>
</dbReference>
<dbReference type="Proteomes" id="UP000177698">
    <property type="component" value="Unassembled WGS sequence"/>
</dbReference>
<comment type="similarity">
    <text evidence="1">Belongs to the NAD(P)-dependent epimerase/dehydratase family.</text>
</comment>